<reference evidence="2 3" key="1">
    <citation type="submission" date="2021-05" db="EMBL/GenBank/DDBJ databases">
        <title>Genome Assembly of Synthetic Allotetraploid Brassica napus Reveals Homoeologous Exchanges between Subgenomes.</title>
        <authorList>
            <person name="Davis J.T."/>
        </authorList>
    </citation>
    <scope>NUCLEOTIDE SEQUENCE [LARGE SCALE GENOMIC DNA]</scope>
    <source>
        <strain evidence="3">cv. Da-Ae</strain>
        <tissue evidence="2">Seedling</tissue>
    </source>
</reference>
<sequence length="297" mass="32548">MLSPPPSFESSGPLWSCLLPQAGSESAKGPFFPPWQDPSEPPDLLDPLDCASSVFSQPPSPYNKDSEPSSDDLYLISSMTASMELRSRLGSTKARVIQHGNGGVQSCVLTNVPASPVILVKLLSINWSKVLEKSNLYMKLEPIVSVYRVHLAQSHGVVLNPRPLFVQISQVSRVCSTSTLVTITIRFQDPSILLISAKSKTIRLSMSFEIHLVSLESLVGARAILACSASFQTLPFGLINVDSDYFRLVVVTYSGIHLKISHGSPVVELVISCYVVLLYDVSSDRRGSLRLLSWLWM</sequence>
<gene>
    <name evidence="2" type="ORF">HID58_069157</name>
</gene>
<protein>
    <submittedName>
        <fullName evidence="2">Uncharacterized protein</fullName>
    </submittedName>
</protein>
<dbReference type="EMBL" id="JAGKQM010000410">
    <property type="protein sequence ID" value="KAH0854460.1"/>
    <property type="molecule type" value="Genomic_DNA"/>
</dbReference>
<organism evidence="2 3">
    <name type="scientific">Brassica napus</name>
    <name type="common">Rape</name>
    <dbReference type="NCBI Taxonomy" id="3708"/>
    <lineage>
        <taxon>Eukaryota</taxon>
        <taxon>Viridiplantae</taxon>
        <taxon>Streptophyta</taxon>
        <taxon>Embryophyta</taxon>
        <taxon>Tracheophyta</taxon>
        <taxon>Spermatophyta</taxon>
        <taxon>Magnoliopsida</taxon>
        <taxon>eudicotyledons</taxon>
        <taxon>Gunneridae</taxon>
        <taxon>Pentapetalae</taxon>
        <taxon>rosids</taxon>
        <taxon>malvids</taxon>
        <taxon>Brassicales</taxon>
        <taxon>Brassicaceae</taxon>
        <taxon>Brassiceae</taxon>
        <taxon>Brassica</taxon>
    </lineage>
</organism>
<proteinExistence type="predicted"/>
<evidence type="ECO:0000313" key="3">
    <source>
        <dbReference type="Proteomes" id="UP000824890"/>
    </source>
</evidence>
<name>A0ABQ7XHF7_BRANA</name>
<evidence type="ECO:0000313" key="2">
    <source>
        <dbReference type="EMBL" id="KAH0854460.1"/>
    </source>
</evidence>
<feature type="compositionally biased region" description="Pro residues" evidence="1">
    <location>
        <begin position="31"/>
        <end position="41"/>
    </location>
</feature>
<evidence type="ECO:0000256" key="1">
    <source>
        <dbReference type="SAM" id="MobiDB-lite"/>
    </source>
</evidence>
<keyword evidence="3" id="KW-1185">Reference proteome</keyword>
<accession>A0ABQ7XHF7</accession>
<feature type="region of interest" description="Disordered" evidence="1">
    <location>
        <begin position="1"/>
        <end position="51"/>
    </location>
</feature>
<comment type="caution">
    <text evidence="2">The sequence shown here is derived from an EMBL/GenBank/DDBJ whole genome shotgun (WGS) entry which is preliminary data.</text>
</comment>
<dbReference type="Proteomes" id="UP000824890">
    <property type="component" value="Unassembled WGS sequence"/>
</dbReference>